<evidence type="ECO:0000313" key="3">
    <source>
        <dbReference type="EMBL" id="CAM0144911.1"/>
    </source>
</evidence>
<evidence type="ECO:0000256" key="1">
    <source>
        <dbReference type="SAM" id="MobiDB-lite"/>
    </source>
</evidence>
<accession>A0ABC9GUK4</accession>
<evidence type="ECO:0000313" key="4">
    <source>
        <dbReference type="Proteomes" id="UP001497457"/>
    </source>
</evidence>
<organism evidence="3 4">
    <name type="scientific">Urochloa decumbens</name>
    <dbReference type="NCBI Taxonomy" id="240449"/>
    <lineage>
        <taxon>Eukaryota</taxon>
        <taxon>Viridiplantae</taxon>
        <taxon>Streptophyta</taxon>
        <taxon>Embryophyta</taxon>
        <taxon>Tracheophyta</taxon>
        <taxon>Spermatophyta</taxon>
        <taxon>Magnoliopsida</taxon>
        <taxon>Liliopsida</taxon>
        <taxon>Poales</taxon>
        <taxon>Poaceae</taxon>
        <taxon>PACMAD clade</taxon>
        <taxon>Panicoideae</taxon>
        <taxon>Panicodae</taxon>
        <taxon>Paniceae</taxon>
        <taxon>Melinidinae</taxon>
        <taxon>Urochloa</taxon>
    </lineage>
</organism>
<dbReference type="InterPro" id="IPR039607">
    <property type="entry name" value="VQ_8/17/18/20/21/25"/>
</dbReference>
<dbReference type="EMBL" id="CAXIPR030000106">
    <property type="protein sequence ID" value="CAM0144911.1"/>
    <property type="molecule type" value="Genomic_DNA"/>
</dbReference>
<sequence length="217" mass="23749">MPSPEILTRLSQTHSIHLFRSRLYLPVDLLDRSHHQLAPVVGLPETTMPSHQSPPLMQQQRHQQGLLGPRPATLKVSSTTTNNKEKRPVIIYVESPKVVHAHPSEFKSVVQRLTGAPPPPPPSALLLPPAAPLPFPFQLPLVATEQAPLPAADHAAAAGSVVRSHGLFFSDDQLIIPAPAAFLYDHRHHNQIQSTANLASSLGACYRHGDLFVNLHY</sequence>
<feature type="domain" description="VQ" evidence="2">
    <location>
        <begin position="95"/>
        <end position="120"/>
    </location>
</feature>
<dbReference type="Pfam" id="PF05678">
    <property type="entry name" value="VQ"/>
    <property type="match status" value="1"/>
</dbReference>
<gene>
    <name evidence="3" type="ORF">URODEC1_LOCUS118718</name>
</gene>
<reference evidence="3 4" key="1">
    <citation type="submission" date="2024-10" db="EMBL/GenBank/DDBJ databases">
        <authorList>
            <person name="Ryan C."/>
        </authorList>
    </citation>
    <scope>NUCLEOTIDE SEQUENCE [LARGE SCALE GENOMIC DNA]</scope>
</reference>
<comment type="caution">
    <text evidence="3">The sequence shown here is derived from an EMBL/GenBank/DDBJ whole genome shotgun (WGS) entry which is preliminary data.</text>
</comment>
<evidence type="ECO:0000259" key="2">
    <source>
        <dbReference type="Pfam" id="PF05678"/>
    </source>
</evidence>
<dbReference type="InterPro" id="IPR008889">
    <property type="entry name" value="VQ"/>
</dbReference>
<dbReference type="Proteomes" id="UP001497457">
    <property type="component" value="Unassembled WGS sequence"/>
</dbReference>
<proteinExistence type="predicted"/>
<feature type="region of interest" description="Disordered" evidence="1">
    <location>
        <begin position="47"/>
        <end position="81"/>
    </location>
</feature>
<name>A0ABC9GUK4_9POAL</name>
<dbReference type="AlphaFoldDB" id="A0ABC9GUK4"/>
<dbReference type="PANTHER" id="PTHR33143">
    <property type="entry name" value="F16F4.1 PROTEIN-RELATED"/>
    <property type="match status" value="1"/>
</dbReference>
<protein>
    <recommendedName>
        <fullName evidence="2">VQ domain-containing protein</fullName>
    </recommendedName>
</protein>
<dbReference type="PANTHER" id="PTHR33143:SF39">
    <property type="entry name" value="VQ DOMAIN-CONTAINING PROTEIN"/>
    <property type="match status" value="1"/>
</dbReference>
<keyword evidence="4" id="KW-1185">Reference proteome</keyword>
<feature type="compositionally biased region" description="Polar residues" evidence="1">
    <location>
        <begin position="47"/>
        <end position="63"/>
    </location>
</feature>